<sequence length="306" mass="35863">MQKRLPWKLRPADFNQPDWHTRPTVAYELMFEYLRLSPSYELARKASQEGLTEEDKKKLPSDFEKVLKTYDLLGDVQKILFRFWWIERGLKVFGNPYKKPKVHLITDIKVGKELAAKDVQSDLDGYLEGTRIEEGLERTLLLALPVGLKKTEYKKQIEKILTELQDETEQETQSRIRLHGQRLRAPVLFKGLRLLWFKAAKPKWAAWRLGAHSRFSDSYSKELDVTSTRRLDRESTEIYDRLMMTKITTRALKKYEAIAENAARGKFPCEDPVEQADFNYPALAKRIKSKNTWEANIKKKLQAEQS</sequence>
<name>A0A0B7J1F4_9PROT</name>
<reference evidence="2" key="1">
    <citation type="submission" date="2014-12" db="EMBL/GenBank/DDBJ databases">
        <authorList>
            <person name="Salcher M.M."/>
        </authorList>
    </citation>
    <scope>NUCLEOTIDE SEQUENCE [LARGE SCALE GENOMIC DNA]</scope>
    <source>
        <strain evidence="2">MMS-10A-171</strain>
    </source>
</reference>
<protein>
    <submittedName>
        <fullName evidence="1">Uncharacterized protein</fullName>
    </submittedName>
</protein>
<dbReference type="HOGENOM" id="CLU_939773_0_0_4"/>
<dbReference type="Proteomes" id="UP000056322">
    <property type="component" value="Chromosome 1"/>
</dbReference>
<dbReference type="OrthoDB" id="9126739at2"/>
<evidence type="ECO:0000313" key="1">
    <source>
        <dbReference type="EMBL" id="CEN56484.1"/>
    </source>
</evidence>
<dbReference type="EMBL" id="LN794158">
    <property type="protein sequence ID" value="CEN56484.1"/>
    <property type="molecule type" value="Genomic_DNA"/>
</dbReference>
<organism evidence="1 2">
    <name type="scientific">Candidatus Methylopumilus turicensis</name>
    <dbReference type="NCBI Taxonomy" id="1581680"/>
    <lineage>
        <taxon>Bacteria</taxon>
        <taxon>Pseudomonadati</taxon>
        <taxon>Pseudomonadota</taxon>
        <taxon>Betaproteobacteria</taxon>
        <taxon>Nitrosomonadales</taxon>
        <taxon>Methylophilaceae</taxon>
        <taxon>Candidatus Methylopumilus</taxon>
    </lineage>
</organism>
<gene>
    <name evidence="1" type="ORF">BN1209_1447</name>
</gene>
<dbReference type="STRING" id="1581680.BN1209_1447"/>
<keyword evidence="2" id="KW-1185">Reference proteome</keyword>
<evidence type="ECO:0000313" key="2">
    <source>
        <dbReference type="Proteomes" id="UP000056322"/>
    </source>
</evidence>
<dbReference type="AlphaFoldDB" id="A0A0B7J1F4"/>
<accession>A0A0B7J1F4</accession>
<dbReference type="RefSeq" id="WP_045751570.1">
    <property type="nucleotide sequence ID" value="NZ_LN794158.1"/>
</dbReference>
<proteinExistence type="predicted"/>
<dbReference type="KEGG" id="mbac:BN1209_1447"/>